<proteinExistence type="predicted"/>
<organism evidence="2 3">
    <name type="scientific">Arboricoccus pini</name>
    <dbReference type="NCBI Taxonomy" id="1963835"/>
    <lineage>
        <taxon>Bacteria</taxon>
        <taxon>Pseudomonadati</taxon>
        <taxon>Pseudomonadota</taxon>
        <taxon>Alphaproteobacteria</taxon>
        <taxon>Geminicoccales</taxon>
        <taxon>Geminicoccaceae</taxon>
        <taxon>Arboricoccus</taxon>
    </lineage>
</organism>
<evidence type="ECO:0000256" key="1">
    <source>
        <dbReference type="SAM" id="MobiDB-lite"/>
    </source>
</evidence>
<reference evidence="2 3" key="1">
    <citation type="submission" date="2017-06" db="EMBL/GenBank/DDBJ databases">
        <authorList>
            <person name="Kim H.J."/>
            <person name="Triplett B.A."/>
        </authorList>
    </citation>
    <scope>NUCLEOTIDE SEQUENCE [LARGE SCALE GENOMIC DNA]</scope>
    <source>
        <strain evidence="2 3">B29T1</strain>
    </source>
</reference>
<evidence type="ECO:0000313" key="3">
    <source>
        <dbReference type="Proteomes" id="UP000197065"/>
    </source>
</evidence>
<feature type="compositionally biased region" description="Low complexity" evidence="1">
    <location>
        <begin position="72"/>
        <end position="83"/>
    </location>
</feature>
<gene>
    <name evidence="2" type="ORF">SAMN07250955_10148</name>
</gene>
<keyword evidence="3" id="KW-1185">Reference proteome</keyword>
<sequence length="99" mass="10548">MAKSLAAGLSEGRLLEMTVFERDDAPAELAKQILEPLAQFVMHHGIQVLAIIVDDPPAALDLVLPALDQGLEESSNSASSAKATIRSFKPSRSQPRAPT</sequence>
<dbReference type="Proteomes" id="UP000197065">
    <property type="component" value="Unassembled WGS sequence"/>
</dbReference>
<feature type="compositionally biased region" description="Polar residues" evidence="1">
    <location>
        <begin position="90"/>
        <end position="99"/>
    </location>
</feature>
<accession>A0A212PW16</accession>
<dbReference type="EMBL" id="FYEH01000001">
    <property type="protein sequence ID" value="SNB51170.1"/>
    <property type="molecule type" value="Genomic_DNA"/>
</dbReference>
<feature type="region of interest" description="Disordered" evidence="1">
    <location>
        <begin position="72"/>
        <end position="99"/>
    </location>
</feature>
<evidence type="ECO:0000313" key="2">
    <source>
        <dbReference type="EMBL" id="SNB51170.1"/>
    </source>
</evidence>
<dbReference type="AlphaFoldDB" id="A0A212PW16"/>
<protein>
    <submittedName>
        <fullName evidence="2">Uncharacterized protein</fullName>
    </submittedName>
</protein>
<name>A0A212PW16_9PROT</name>